<dbReference type="GO" id="GO:0030170">
    <property type="term" value="F:pyridoxal phosphate binding"/>
    <property type="evidence" value="ECO:0007669"/>
    <property type="project" value="InterPro"/>
</dbReference>
<dbReference type="Gene3D" id="3.40.640.10">
    <property type="entry name" value="Type I PLP-dependent aspartate aminotransferase-like (Major domain)"/>
    <property type="match status" value="1"/>
</dbReference>
<keyword evidence="5" id="KW-0812">Transmembrane</keyword>
<dbReference type="AlphaFoldDB" id="A0A438EY57"/>
<dbReference type="InterPro" id="IPR015424">
    <property type="entry name" value="PyrdxlP-dep_Trfase"/>
</dbReference>
<dbReference type="InterPro" id="IPR050087">
    <property type="entry name" value="AON_synthase_class-II"/>
</dbReference>
<evidence type="ECO:0000313" key="8">
    <source>
        <dbReference type="Proteomes" id="UP000288805"/>
    </source>
</evidence>
<keyword evidence="2" id="KW-0808">Transferase</keyword>
<dbReference type="InterPro" id="IPR015422">
    <property type="entry name" value="PyrdxlP-dep_Trfase_small"/>
</dbReference>
<dbReference type="Pfam" id="PF00155">
    <property type="entry name" value="Aminotran_1_2"/>
    <property type="match status" value="1"/>
</dbReference>
<dbReference type="SUPFAM" id="SSF53383">
    <property type="entry name" value="PLP-dependent transferases"/>
    <property type="match status" value="1"/>
</dbReference>
<evidence type="ECO:0000256" key="4">
    <source>
        <dbReference type="ARBA" id="ARBA00023315"/>
    </source>
</evidence>
<keyword evidence="4" id="KW-0012">Acyltransferase</keyword>
<evidence type="ECO:0000256" key="2">
    <source>
        <dbReference type="ARBA" id="ARBA00022679"/>
    </source>
</evidence>
<feature type="transmembrane region" description="Helical" evidence="5">
    <location>
        <begin position="141"/>
        <end position="162"/>
    </location>
</feature>
<dbReference type="Proteomes" id="UP000288805">
    <property type="component" value="Unassembled WGS sequence"/>
</dbReference>
<evidence type="ECO:0000313" key="7">
    <source>
        <dbReference type="EMBL" id="RVW52680.1"/>
    </source>
</evidence>
<name>A0A438EY57_VITVI</name>
<dbReference type="Gene3D" id="3.90.1150.10">
    <property type="entry name" value="Aspartate Aminotransferase, domain 1"/>
    <property type="match status" value="1"/>
</dbReference>
<evidence type="ECO:0000256" key="5">
    <source>
        <dbReference type="SAM" id="Phobius"/>
    </source>
</evidence>
<comment type="cofactor">
    <cofactor evidence="1">
        <name>pyridoxal 5'-phosphate</name>
        <dbReference type="ChEBI" id="CHEBI:597326"/>
    </cofactor>
</comment>
<dbReference type="InterPro" id="IPR015421">
    <property type="entry name" value="PyrdxlP-dep_Trfase_major"/>
</dbReference>
<keyword evidence="5" id="KW-0472">Membrane</keyword>
<dbReference type="GO" id="GO:0016746">
    <property type="term" value="F:acyltransferase activity"/>
    <property type="evidence" value="ECO:0007669"/>
    <property type="project" value="UniProtKB-KW"/>
</dbReference>
<evidence type="ECO:0000256" key="3">
    <source>
        <dbReference type="ARBA" id="ARBA00022898"/>
    </source>
</evidence>
<feature type="domain" description="Aminotransferase class I/classII large" evidence="6">
    <location>
        <begin position="19"/>
        <end position="140"/>
    </location>
</feature>
<accession>A0A438EY57</accession>
<gene>
    <name evidence="7" type="primary">Os01g0928800_0</name>
    <name evidence="7" type="ORF">CK203_068770</name>
</gene>
<reference evidence="7 8" key="1">
    <citation type="journal article" date="2018" name="PLoS Genet.">
        <title>Population sequencing reveals clonal diversity and ancestral inbreeding in the grapevine cultivar Chardonnay.</title>
        <authorList>
            <person name="Roach M.J."/>
            <person name="Johnson D.L."/>
            <person name="Bohlmann J."/>
            <person name="van Vuuren H.J."/>
            <person name="Jones S.J."/>
            <person name="Pretorius I.S."/>
            <person name="Schmidt S.A."/>
            <person name="Borneman A.R."/>
        </authorList>
    </citation>
    <scope>NUCLEOTIDE SEQUENCE [LARGE SCALE GENOMIC DNA]</scope>
    <source>
        <strain evidence="8">cv. Chardonnay</strain>
        <tissue evidence="7">Leaf</tissue>
    </source>
</reference>
<keyword evidence="5" id="KW-1133">Transmembrane helix</keyword>
<proteinExistence type="predicted"/>
<dbReference type="InterPro" id="IPR004839">
    <property type="entry name" value="Aminotransferase_I/II_large"/>
</dbReference>
<dbReference type="FunFam" id="3.90.1150.10:FF:000004">
    <property type="entry name" value="2-amino-3-ketobutyrate coenzyme A ligase"/>
    <property type="match status" value="1"/>
</dbReference>
<protein>
    <submittedName>
        <fullName evidence="7">Long chain base biosynthesis protein 2d</fullName>
    </submittedName>
</protein>
<keyword evidence="3" id="KW-0663">Pyridoxal phosphate</keyword>
<dbReference type="PANTHER" id="PTHR13693:SF3">
    <property type="entry name" value="LD36009P"/>
    <property type="match status" value="1"/>
</dbReference>
<sequence>MFLLFQELIQYLKYTCPAHLYATSISPPAAQQIISSIKVILGEDGSSRGAQKLARIRENSNFFRSELQKMGFEVLGDNDSPVMPIMLYNPAKIPAFSRECLKQNVAVVTVAFPATPLLLARARICISASHTREDLIKGLEVVVLSAYLEFIFLVFPPLIYFAPVLWP</sequence>
<dbReference type="PANTHER" id="PTHR13693">
    <property type="entry name" value="CLASS II AMINOTRANSFERASE/8-AMINO-7-OXONONANOATE SYNTHASE"/>
    <property type="match status" value="1"/>
</dbReference>
<evidence type="ECO:0000259" key="6">
    <source>
        <dbReference type="Pfam" id="PF00155"/>
    </source>
</evidence>
<dbReference type="EMBL" id="QGNW01001166">
    <property type="protein sequence ID" value="RVW52680.1"/>
    <property type="molecule type" value="Genomic_DNA"/>
</dbReference>
<evidence type="ECO:0000256" key="1">
    <source>
        <dbReference type="ARBA" id="ARBA00001933"/>
    </source>
</evidence>
<organism evidence="7 8">
    <name type="scientific">Vitis vinifera</name>
    <name type="common">Grape</name>
    <dbReference type="NCBI Taxonomy" id="29760"/>
    <lineage>
        <taxon>Eukaryota</taxon>
        <taxon>Viridiplantae</taxon>
        <taxon>Streptophyta</taxon>
        <taxon>Embryophyta</taxon>
        <taxon>Tracheophyta</taxon>
        <taxon>Spermatophyta</taxon>
        <taxon>Magnoliopsida</taxon>
        <taxon>eudicotyledons</taxon>
        <taxon>Gunneridae</taxon>
        <taxon>Pentapetalae</taxon>
        <taxon>rosids</taxon>
        <taxon>Vitales</taxon>
        <taxon>Vitaceae</taxon>
        <taxon>Viteae</taxon>
        <taxon>Vitis</taxon>
    </lineage>
</organism>
<comment type="caution">
    <text evidence="7">The sequence shown here is derived from an EMBL/GenBank/DDBJ whole genome shotgun (WGS) entry which is preliminary data.</text>
</comment>